<dbReference type="EMBL" id="SHKL01000001">
    <property type="protein sequence ID" value="RZT86428.1"/>
    <property type="molecule type" value="Genomic_DNA"/>
</dbReference>
<evidence type="ECO:0000313" key="4">
    <source>
        <dbReference type="EMBL" id="RZT86428.1"/>
    </source>
</evidence>
<dbReference type="InterPro" id="IPR000182">
    <property type="entry name" value="GNAT_dom"/>
</dbReference>
<dbReference type="InterPro" id="IPR050832">
    <property type="entry name" value="Bact_Acetyltransf"/>
</dbReference>
<gene>
    <name evidence="4" type="ORF">EV383_3323</name>
</gene>
<accession>A0A4Q7UZ84</accession>
<organism evidence="4 5">
    <name type="scientific">Pseudonocardia sediminis</name>
    <dbReference type="NCBI Taxonomy" id="1397368"/>
    <lineage>
        <taxon>Bacteria</taxon>
        <taxon>Bacillati</taxon>
        <taxon>Actinomycetota</taxon>
        <taxon>Actinomycetes</taxon>
        <taxon>Pseudonocardiales</taxon>
        <taxon>Pseudonocardiaceae</taxon>
        <taxon>Pseudonocardia</taxon>
    </lineage>
</organism>
<dbReference type="SUPFAM" id="SSF55729">
    <property type="entry name" value="Acyl-CoA N-acyltransferases (Nat)"/>
    <property type="match status" value="1"/>
</dbReference>
<comment type="caution">
    <text evidence="4">The sequence shown here is derived from an EMBL/GenBank/DDBJ whole genome shotgun (WGS) entry which is preliminary data.</text>
</comment>
<keyword evidence="2 4" id="KW-0012">Acyltransferase</keyword>
<dbReference type="PANTHER" id="PTHR43877">
    <property type="entry name" value="AMINOALKYLPHOSPHONATE N-ACETYLTRANSFERASE-RELATED-RELATED"/>
    <property type="match status" value="1"/>
</dbReference>
<dbReference type="Gene3D" id="3.40.630.30">
    <property type="match status" value="1"/>
</dbReference>
<evidence type="ECO:0000256" key="1">
    <source>
        <dbReference type="ARBA" id="ARBA00022679"/>
    </source>
</evidence>
<dbReference type="Pfam" id="PF00583">
    <property type="entry name" value="Acetyltransf_1"/>
    <property type="match status" value="1"/>
</dbReference>
<proteinExistence type="predicted"/>
<dbReference type="GO" id="GO:0016747">
    <property type="term" value="F:acyltransferase activity, transferring groups other than amino-acyl groups"/>
    <property type="evidence" value="ECO:0007669"/>
    <property type="project" value="InterPro"/>
</dbReference>
<sequence>MASPLVPGVPRIRTAAPADYDPIVTVMDGWWGRTVSPVLPRLFLEHFHETSLVAEDASGLAGFLVAFVSPASPQDAYIHFAGVHPGRRGQGLARALYGRFLDLARERGCTRVRAITPPRNQDSVRFHRALGFDVSDPQADYHGPGQDRIVFTRRI</sequence>
<dbReference type="InterPro" id="IPR016181">
    <property type="entry name" value="Acyl_CoA_acyltransferase"/>
</dbReference>
<evidence type="ECO:0000256" key="2">
    <source>
        <dbReference type="ARBA" id="ARBA00023315"/>
    </source>
</evidence>
<dbReference type="PROSITE" id="PS51186">
    <property type="entry name" value="GNAT"/>
    <property type="match status" value="1"/>
</dbReference>
<reference evidence="4 5" key="1">
    <citation type="submission" date="2019-02" db="EMBL/GenBank/DDBJ databases">
        <title>Sequencing the genomes of 1000 actinobacteria strains.</title>
        <authorList>
            <person name="Klenk H.-P."/>
        </authorList>
    </citation>
    <scope>NUCLEOTIDE SEQUENCE [LARGE SCALE GENOMIC DNA]</scope>
    <source>
        <strain evidence="4 5">DSM 45779</strain>
    </source>
</reference>
<dbReference type="AlphaFoldDB" id="A0A4Q7UZ84"/>
<evidence type="ECO:0000313" key="5">
    <source>
        <dbReference type="Proteomes" id="UP000291591"/>
    </source>
</evidence>
<feature type="domain" description="N-acetyltransferase" evidence="3">
    <location>
        <begin position="10"/>
        <end position="155"/>
    </location>
</feature>
<keyword evidence="1 4" id="KW-0808">Transferase</keyword>
<dbReference type="OrthoDB" id="8593648at2"/>
<dbReference type="CDD" id="cd04301">
    <property type="entry name" value="NAT_SF"/>
    <property type="match status" value="1"/>
</dbReference>
<keyword evidence="5" id="KW-1185">Reference proteome</keyword>
<protein>
    <submittedName>
        <fullName evidence="4">L-amino acid N-acyltransferase YncA</fullName>
    </submittedName>
</protein>
<evidence type="ECO:0000259" key="3">
    <source>
        <dbReference type="PROSITE" id="PS51186"/>
    </source>
</evidence>
<dbReference type="RefSeq" id="WP_130290729.1">
    <property type="nucleotide sequence ID" value="NZ_SHKL01000001.1"/>
</dbReference>
<name>A0A4Q7UZ84_PSEST</name>
<dbReference type="InterPro" id="IPR017255">
    <property type="entry name" value="AcTrfase_GNAT_prd"/>
</dbReference>
<dbReference type="PIRSF" id="PIRSF037663">
    <property type="entry name" value="Acetyltransf_GNAT_prd"/>
    <property type="match status" value="1"/>
</dbReference>
<dbReference type="Proteomes" id="UP000291591">
    <property type="component" value="Unassembled WGS sequence"/>
</dbReference>